<dbReference type="SUPFAM" id="SSF51197">
    <property type="entry name" value="Clavaminate synthase-like"/>
    <property type="match status" value="1"/>
</dbReference>
<gene>
    <name evidence="4" type="ORF">K458DRAFT_372736</name>
</gene>
<evidence type="ECO:0000313" key="5">
    <source>
        <dbReference type="Proteomes" id="UP000799291"/>
    </source>
</evidence>
<dbReference type="InterPro" id="IPR003819">
    <property type="entry name" value="TauD/TfdA-like"/>
</dbReference>
<feature type="compositionally biased region" description="Polar residues" evidence="2">
    <location>
        <begin position="388"/>
        <end position="409"/>
    </location>
</feature>
<dbReference type="EMBL" id="MU005594">
    <property type="protein sequence ID" value="KAF2680762.1"/>
    <property type="molecule type" value="Genomic_DNA"/>
</dbReference>
<keyword evidence="5" id="KW-1185">Reference proteome</keyword>
<accession>A0A6G1IRA7</accession>
<feature type="domain" description="TauD/TfdA-like" evidence="3">
    <location>
        <begin position="60"/>
        <end position="348"/>
    </location>
</feature>
<dbReference type="InterPro" id="IPR042098">
    <property type="entry name" value="TauD-like_sf"/>
</dbReference>
<proteinExistence type="predicted"/>
<protein>
    <submittedName>
        <fullName evidence="4">Clavaminate synthase-like protein</fullName>
    </submittedName>
</protein>
<evidence type="ECO:0000259" key="3">
    <source>
        <dbReference type="Pfam" id="PF02668"/>
    </source>
</evidence>
<dbReference type="GO" id="GO:0016491">
    <property type="term" value="F:oxidoreductase activity"/>
    <property type="evidence" value="ECO:0007669"/>
    <property type="project" value="UniProtKB-KW"/>
</dbReference>
<evidence type="ECO:0000256" key="2">
    <source>
        <dbReference type="SAM" id="MobiDB-lite"/>
    </source>
</evidence>
<organism evidence="4 5">
    <name type="scientific">Lentithecium fluviatile CBS 122367</name>
    <dbReference type="NCBI Taxonomy" id="1168545"/>
    <lineage>
        <taxon>Eukaryota</taxon>
        <taxon>Fungi</taxon>
        <taxon>Dikarya</taxon>
        <taxon>Ascomycota</taxon>
        <taxon>Pezizomycotina</taxon>
        <taxon>Dothideomycetes</taxon>
        <taxon>Pleosporomycetidae</taxon>
        <taxon>Pleosporales</taxon>
        <taxon>Massarineae</taxon>
        <taxon>Lentitheciaceae</taxon>
        <taxon>Lentithecium</taxon>
    </lineage>
</organism>
<dbReference type="InterPro" id="IPR050411">
    <property type="entry name" value="AlphaKG_dependent_hydroxylases"/>
</dbReference>
<dbReference type="PANTHER" id="PTHR10696">
    <property type="entry name" value="GAMMA-BUTYROBETAINE HYDROXYLASE-RELATED"/>
    <property type="match status" value="1"/>
</dbReference>
<feature type="region of interest" description="Disordered" evidence="2">
    <location>
        <begin position="272"/>
        <end position="296"/>
    </location>
</feature>
<sequence>MASTLSDFDVISFPGQQRTSVFGYSEDHAFPLALKTKTDWEPNLEEAVTRITSLSKSGDLFKLVRQHGGAVLFRSLPISSPHDYSCLAHSFGFVPHEEVGRPPIRTVLAPNVKTANEGPPELPIWPHNEYGWSMHHPSWLTFSCLEIPRSGGATPLISSIGLAYRLEKEAPDFLKRLLQRGVRYVYRYGREEVVSTTGASVFAAYGQRIEDSDDEETIKHKIEEEVKRHSELFEWHEDGSLSVTHIVPIIRKHLETGSTSWFGNLTSAYGRSRHHGATQPPFRGDDGSYHPLPTYGDGLPISTDDLELALNIAEEMQVDVHWEQGDIVLLDNLAVMHSRKPWVGKRLVLAALWDDVGEPRMDDFEEGRRLLEARSQYAKSTAPEKSLNAGTSDISSLSDAATSQPPLGF</sequence>
<evidence type="ECO:0000256" key="1">
    <source>
        <dbReference type="ARBA" id="ARBA00023002"/>
    </source>
</evidence>
<dbReference type="Gene3D" id="3.60.130.10">
    <property type="entry name" value="Clavaminate synthase-like"/>
    <property type="match status" value="1"/>
</dbReference>
<dbReference type="Pfam" id="PF02668">
    <property type="entry name" value="TauD"/>
    <property type="match status" value="1"/>
</dbReference>
<dbReference type="PANTHER" id="PTHR10696:SF21">
    <property type="entry name" value="TAUD_TFDA-LIKE DOMAIN-CONTAINING PROTEIN"/>
    <property type="match status" value="1"/>
</dbReference>
<evidence type="ECO:0000313" key="4">
    <source>
        <dbReference type="EMBL" id="KAF2680762.1"/>
    </source>
</evidence>
<dbReference type="AlphaFoldDB" id="A0A6G1IRA7"/>
<dbReference type="OrthoDB" id="408743at2759"/>
<dbReference type="Proteomes" id="UP000799291">
    <property type="component" value="Unassembled WGS sequence"/>
</dbReference>
<feature type="region of interest" description="Disordered" evidence="2">
    <location>
        <begin position="375"/>
        <end position="409"/>
    </location>
</feature>
<name>A0A6G1IRA7_9PLEO</name>
<reference evidence="4" key="1">
    <citation type="journal article" date="2020" name="Stud. Mycol.">
        <title>101 Dothideomycetes genomes: a test case for predicting lifestyles and emergence of pathogens.</title>
        <authorList>
            <person name="Haridas S."/>
            <person name="Albert R."/>
            <person name="Binder M."/>
            <person name="Bloem J."/>
            <person name="Labutti K."/>
            <person name="Salamov A."/>
            <person name="Andreopoulos B."/>
            <person name="Baker S."/>
            <person name="Barry K."/>
            <person name="Bills G."/>
            <person name="Bluhm B."/>
            <person name="Cannon C."/>
            <person name="Castanera R."/>
            <person name="Culley D."/>
            <person name="Daum C."/>
            <person name="Ezra D."/>
            <person name="Gonzalez J."/>
            <person name="Henrissat B."/>
            <person name="Kuo A."/>
            <person name="Liang C."/>
            <person name="Lipzen A."/>
            <person name="Lutzoni F."/>
            <person name="Magnuson J."/>
            <person name="Mondo S."/>
            <person name="Nolan M."/>
            <person name="Ohm R."/>
            <person name="Pangilinan J."/>
            <person name="Park H.-J."/>
            <person name="Ramirez L."/>
            <person name="Alfaro M."/>
            <person name="Sun H."/>
            <person name="Tritt A."/>
            <person name="Yoshinaga Y."/>
            <person name="Zwiers L.-H."/>
            <person name="Turgeon B."/>
            <person name="Goodwin S."/>
            <person name="Spatafora J."/>
            <person name="Crous P."/>
            <person name="Grigoriev I."/>
        </authorList>
    </citation>
    <scope>NUCLEOTIDE SEQUENCE</scope>
    <source>
        <strain evidence="4">CBS 122367</strain>
    </source>
</reference>
<keyword evidence="1" id="KW-0560">Oxidoreductase</keyword>